<dbReference type="GeneID" id="20316555"/>
<evidence type="ECO:0000256" key="8">
    <source>
        <dbReference type="ARBA" id="ARBA00022842"/>
    </source>
</evidence>
<feature type="transmembrane region" description="Helical" evidence="12">
    <location>
        <begin position="72"/>
        <end position="92"/>
    </location>
</feature>
<proteinExistence type="predicted"/>
<dbReference type="AlphaFoldDB" id="A0A075A722"/>
<keyword evidence="6" id="KW-0547">Nucleotide-binding</keyword>
<feature type="transmembrane region" description="Helical" evidence="12">
    <location>
        <begin position="744"/>
        <end position="764"/>
    </location>
</feature>
<evidence type="ECO:0000256" key="6">
    <source>
        <dbReference type="ARBA" id="ARBA00022741"/>
    </source>
</evidence>
<evidence type="ECO:0000256" key="4">
    <source>
        <dbReference type="ARBA" id="ARBA00022692"/>
    </source>
</evidence>
<dbReference type="Pfam" id="PF00211">
    <property type="entry name" value="Guanylate_cyc"/>
    <property type="match status" value="2"/>
</dbReference>
<evidence type="ECO:0000259" key="13">
    <source>
        <dbReference type="PROSITE" id="PS50125"/>
    </source>
</evidence>
<dbReference type="EMBL" id="KL596646">
    <property type="protein sequence ID" value="KER31465.1"/>
    <property type="molecule type" value="Genomic_DNA"/>
</dbReference>
<keyword evidence="15" id="KW-1185">Reference proteome</keyword>
<evidence type="ECO:0000256" key="2">
    <source>
        <dbReference type="ARBA" id="ARBA00004141"/>
    </source>
</evidence>
<evidence type="ECO:0000256" key="12">
    <source>
        <dbReference type="SAM" id="Phobius"/>
    </source>
</evidence>
<accession>A0A075A722</accession>
<keyword evidence="4 12" id="KW-0812">Transmembrane</keyword>
<name>A0A075A722_OPIVI</name>
<dbReference type="GO" id="GO:0035556">
    <property type="term" value="P:intracellular signal transduction"/>
    <property type="evidence" value="ECO:0007669"/>
    <property type="project" value="InterPro"/>
</dbReference>
<reference evidence="14 15" key="1">
    <citation type="submission" date="2013-11" db="EMBL/GenBank/DDBJ databases">
        <title>Opisthorchis viverrini - life in the bile duct.</title>
        <authorList>
            <person name="Young N.D."/>
            <person name="Nagarajan N."/>
            <person name="Lin S.J."/>
            <person name="Korhonen P.K."/>
            <person name="Jex A.R."/>
            <person name="Hall R.S."/>
            <person name="Safavi-Hemami H."/>
            <person name="Kaewkong W."/>
            <person name="Bertrand D."/>
            <person name="Gao S."/>
            <person name="Seet Q."/>
            <person name="Wongkham S."/>
            <person name="Teh B.T."/>
            <person name="Wongkham C."/>
            <person name="Intapan P.M."/>
            <person name="Maleewong W."/>
            <person name="Yang X."/>
            <person name="Hu M."/>
            <person name="Wang Z."/>
            <person name="Hofmann A."/>
            <person name="Sternberg P.W."/>
            <person name="Tan P."/>
            <person name="Wang J."/>
            <person name="Gasser R.B."/>
        </authorList>
    </citation>
    <scope>NUCLEOTIDE SEQUENCE [LARGE SCALE GENOMIC DNA]</scope>
</reference>
<feature type="transmembrane region" description="Helical" evidence="12">
    <location>
        <begin position="98"/>
        <end position="118"/>
    </location>
</feature>
<comment type="subcellular location">
    <subcellularLocation>
        <location evidence="2">Membrane</location>
        <topology evidence="2">Multi-pass membrane protein</topology>
    </subcellularLocation>
</comment>
<dbReference type="RefSeq" id="XP_009164845.1">
    <property type="nucleotide sequence ID" value="XM_009166581.1"/>
</dbReference>
<dbReference type="CDD" id="cd07302">
    <property type="entry name" value="CHD"/>
    <property type="match status" value="1"/>
</dbReference>
<dbReference type="STRING" id="6198.A0A075A722"/>
<sequence length="1119" mass="128709">MQRHLGWLARSRVFHLSLRRNSVQPTESYTLVDKLGQIYRDISSILSFHSKVYENYFNAASIQYTRRCFRSALIFALFTYWGCIFAAAYNTGAFEEHIMKLFLVLMVAALLLYLFSYNKYSHQWYSRTSCAVLAVAFSISMIGSMEVIVKWISIIPYLEMLFSLCIILPLTLDFTLSLIVSFSFAYMNAAEHQITFTTCGNETYSYGTNLTDDQSRTLSFYCGIRHGVTIEFALCVLIFITGMYLQFWNTIRRRAAFIYIGQAVHLQRRNRKVLATNESLRDVLMPSFIWHKYEGKENLRQTYANRRLYLQSAVDVTILVTELVNFRELISTQDIQTVVLIMSDMIDYFDRKSNEYDCERLAVLPDTYVYTCGVVKSRMNHARCCVELARAMVHVNEHLTLERSHLVLLRVGIHTGKVTIMVWGGRKVHYDLISPDVFIAFHVKDSGPPGYITISDDTHTRVHMNFPTELGERLILQTECLVDGKFTVRSKALQTYYVTQEPTEMEGSITSSVKSEHGLFERCVHLLGQIRASKSRKPTLLNQDFASEAFAAATTVGRRSVFCVSPKESAIPNTSIHCNGEISRWNKDRTEELDSGKPYQLDAEVLRLITQLRADPKRQITLMQYIPVGTWSNVFTNRELEWHYVNHVQDPNNPIYIDSLKLAPAMDAIMILVTTVTLLVCSMTFTGYERSDRRIFILYALEVFVALLLCVCVCWTSTRFVQSVTAGVGRRLFVIMSRNSTRQFFVFVLTILPSIHSFIFFSLLEVNVVGELRSNNALIVFNTISILNIMVATTNSKWIGILSLFICHFGYLYTYGTIIEPKRFSPSTWGSINSLLMAEELMSDQLIRVCTSFIVVLTMINLNERNCRLNFIAMRELQISREESEIYHTRLREMMNHLLPSYVKRQLLRSRFSIPNSSVKHHNAEWENVGVAVLYMSNLYITHWNLESAQWELSLKVLNLFVCTIDDMISSGRFTELEKVRFFNDMIVLASGLNQFTTWDCSDTTHMDILVEFCVQAQRRMQRINSEHLSKKRMIDLKIGYTRGQVTTAVIGLRKPTFVAWGRSLEVAENVARNAFAHEVQTVFECTLILSAQYEAILAGVIPVENEGLLDTYIVRPHR</sequence>
<keyword evidence="5" id="KW-0479">Metal-binding</keyword>
<dbReference type="Proteomes" id="UP000054324">
    <property type="component" value="Unassembled WGS sequence"/>
</dbReference>
<evidence type="ECO:0000256" key="10">
    <source>
        <dbReference type="ARBA" id="ARBA00023136"/>
    </source>
</evidence>
<evidence type="ECO:0000256" key="3">
    <source>
        <dbReference type="ARBA" id="ARBA00012201"/>
    </source>
</evidence>
<evidence type="ECO:0000256" key="9">
    <source>
        <dbReference type="ARBA" id="ARBA00022989"/>
    </source>
</evidence>
<dbReference type="InterPro" id="IPR029787">
    <property type="entry name" value="Nucleotide_cyclase"/>
</dbReference>
<dbReference type="PROSITE" id="PS50125">
    <property type="entry name" value="GUANYLATE_CYCLASE_2"/>
    <property type="match status" value="2"/>
</dbReference>
<dbReference type="GO" id="GO:0007189">
    <property type="term" value="P:adenylate cyclase-activating G protein-coupled receptor signaling pathway"/>
    <property type="evidence" value="ECO:0007669"/>
    <property type="project" value="TreeGrafter"/>
</dbReference>
<evidence type="ECO:0000256" key="1">
    <source>
        <dbReference type="ARBA" id="ARBA00001593"/>
    </source>
</evidence>
<dbReference type="SMART" id="SM00044">
    <property type="entry name" value="CYCc"/>
    <property type="match status" value="1"/>
</dbReference>
<keyword evidence="7" id="KW-0067">ATP-binding</keyword>
<feature type="transmembrane region" description="Helical" evidence="12">
    <location>
        <begin position="228"/>
        <end position="248"/>
    </location>
</feature>
<protein>
    <recommendedName>
        <fullName evidence="3">adenylate cyclase</fullName>
        <ecNumber evidence="3">4.6.1.1</ecNumber>
    </recommendedName>
</protein>
<dbReference type="Gene3D" id="3.30.70.1230">
    <property type="entry name" value="Nucleotide cyclase"/>
    <property type="match status" value="2"/>
</dbReference>
<feature type="domain" description="Guanylate cyclase" evidence="13">
    <location>
        <begin position="932"/>
        <end position="1072"/>
    </location>
</feature>
<dbReference type="CTD" id="20316555"/>
<organism evidence="14 15">
    <name type="scientific">Opisthorchis viverrini</name>
    <name type="common">Southeast Asian liver fluke</name>
    <dbReference type="NCBI Taxonomy" id="6198"/>
    <lineage>
        <taxon>Eukaryota</taxon>
        <taxon>Metazoa</taxon>
        <taxon>Spiralia</taxon>
        <taxon>Lophotrochozoa</taxon>
        <taxon>Platyhelminthes</taxon>
        <taxon>Trematoda</taxon>
        <taxon>Digenea</taxon>
        <taxon>Opisthorchiida</taxon>
        <taxon>Opisthorchiata</taxon>
        <taxon>Opisthorchiidae</taxon>
        <taxon>Opisthorchis</taxon>
    </lineage>
</organism>
<evidence type="ECO:0000256" key="7">
    <source>
        <dbReference type="ARBA" id="ARBA00022840"/>
    </source>
</evidence>
<dbReference type="PANTHER" id="PTHR45627">
    <property type="entry name" value="ADENYLATE CYCLASE TYPE 1"/>
    <property type="match status" value="1"/>
</dbReference>
<dbReference type="SUPFAM" id="SSF55073">
    <property type="entry name" value="Nucleotide cyclase"/>
    <property type="match status" value="2"/>
</dbReference>
<dbReference type="OrthoDB" id="6270877at2759"/>
<dbReference type="GO" id="GO:0046872">
    <property type="term" value="F:metal ion binding"/>
    <property type="evidence" value="ECO:0007669"/>
    <property type="project" value="UniProtKB-KW"/>
</dbReference>
<dbReference type="EC" id="4.6.1.1" evidence="3"/>
<keyword evidence="10 12" id="KW-0472">Membrane</keyword>
<comment type="catalytic activity">
    <reaction evidence="1">
        <text>ATP = 3',5'-cyclic AMP + diphosphate</text>
        <dbReference type="Rhea" id="RHEA:15389"/>
        <dbReference type="ChEBI" id="CHEBI:30616"/>
        <dbReference type="ChEBI" id="CHEBI:33019"/>
        <dbReference type="ChEBI" id="CHEBI:58165"/>
        <dbReference type="EC" id="4.6.1.1"/>
    </reaction>
</comment>
<dbReference type="PANTHER" id="PTHR45627:SF12">
    <property type="entry name" value="ADENYLATE CYCLASE TYPE 2"/>
    <property type="match status" value="1"/>
</dbReference>
<evidence type="ECO:0000313" key="15">
    <source>
        <dbReference type="Proteomes" id="UP000054324"/>
    </source>
</evidence>
<dbReference type="KEGG" id="ovi:T265_02367"/>
<keyword evidence="9 12" id="KW-1133">Transmembrane helix</keyword>
<dbReference type="InterPro" id="IPR001054">
    <property type="entry name" value="A/G_cyclase"/>
</dbReference>
<evidence type="ECO:0000256" key="11">
    <source>
        <dbReference type="ARBA" id="ARBA00023239"/>
    </source>
</evidence>
<evidence type="ECO:0000256" key="5">
    <source>
        <dbReference type="ARBA" id="ARBA00022723"/>
    </source>
</evidence>
<feature type="transmembrane region" description="Helical" evidence="12">
    <location>
        <begin position="130"/>
        <end position="154"/>
    </location>
</feature>
<keyword evidence="8" id="KW-0460">Magnesium</keyword>
<dbReference type="GO" id="GO:0005886">
    <property type="term" value="C:plasma membrane"/>
    <property type="evidence" value="ECO:0007669"/>
    <property type="project" value="TreeGrafter"/>
</dbReference>
<feature type="transmembrane region" description="Helical" evidence="12">
    <location>
        <begin position="695"/>
        <end position="718"/>
    </location>
</feature>
<dbReference type="GO" id="GO:0004016">
    <property type="term" value="F:adenylate cyclase activity"/>
    <property type="evidence" value="ECO:0007669"/>
    <property type="project" value="UniProtKB-EC"/>
</dbReference>
<feature type="transmembrane region" description="Helical" evidence="12">
    <location>
        <begin position="798"/>
        <end position="816"/>
    </location>
</feature>
<feature type="transmembrane region" description="Helical" evidence="12">
    <location>
        <begin position="668"/>
        <end position="688"/>
    </location>
</feature>
<feature type="transmembrane region" description="Helical" evidence="12">
    <location>
        <begin position="160"/>
        <end position="186"/>
    </location>
</feature>
<gene>
    <name evidence="14" type="ORF">T265_02367</name>
</gene>
<feature type="domain" description="Guanylate cyclase" evidence="13">
    <location>
        <begin position="317"/>
        <end position="444"/>
    </location>
</feature>
<keyword evidence="11" id="KW-0456">Lyase</keyword>
<dbReference type="GO" id="GO:0009190">
    <property type="term" value="P:cyclic nucleotide biosynthetic process"/>
    <property type="evidence" value="ECO:0007669"/>
    <property type="project" value="InterPro"/>
</dbReference>
<dbReference type="GO" id="GO:0005524">
    <property type="term" value="F:ATP binding"/>
    <property type="evidence" value="ECO:0007669"/>
    <property type="project" value="UniProtKB-KW"/>
</dbReference>
<evidence type="ECO:0000313" key="14">
    <source>
        <dbReference type="EMBL" id="KER31465.1"/>
    </source>
</evidence>